<dbReference type="OrthoDB" id="9782655at2"/>
<dbReference type="EMBL" id="FNTI01000001">
    <property type="protein sequence ID" value="SEC82613.1"/>
    <property type="molecule type" value="Genomic_DNA"/>
</dbReference>
<dbReference type="SMART" id="SM00448">
    <property type="entry name" value="REC"/>
    <property type="match status" value="1"/>
</dbReference>
<dbReference type="PANTHER" id="PTHR44591:SF25">
    <property type="entry name" value="CHEMOTAXIS TWO-COMPONENT RESPONSE REGULATOR"/>
    <property type="match status" value="1"/>
</dbReference>
<dbReference type="PROSITE" id="PS50110">
    <property type="entry name" value="RESPONSE_REGULATORY"/>
    <property type="match status" value="1"/>
</dbReference>
<evidence type="ECO:0000259" key="3">
    <source>
        <dbReference type="PROSITE" id="PS50110"/>
    </source>
</evidence>
<dbReference type="Pfam" id="PF00072">
    <property type="entry name" value="Response_reg"/>
    <property type="match status" value="1"/>
</dbReference>
<evidence type="ECO:0000256" key="1">
    <source>
        <dbReference type="ARBA" id="ARBA00022553"/>
    </source>
</evidence>
<dbReference type="Proteomes" id="UP000183208">
    <property type="component" value="Unassembled WGS sequence"/>
</dbReference>
<name>A0A1M6WH97_9BRAD</name>
<feature type="modified residue" description="4-aspartylphosphate" evidence="2">
    <location>
        <position position="76"/>
    </location>
</feature>
<proteinExistence type="predicted"/>
<sequence>MPGQRHNIQISSVEWQLNGGTVQQEALIACVDDDLAILEALEDLLDASGFGVNGFSSAEEFLNCGQLEATSCLIADVRLGGMSGLQLQDRLAASGLLIPTIIISAFADGQTRTRAFNSGAVCVLSKPVRREDLMKCIRNALHRR</sequence>
<dbReference type="PANTHER" id="PTHR44591">
    <property type="entry name" value="STRESS RESPONSE REGULATOR PROTEIN 1"/>
    <property type="match status" value="1"/>
</dbReference>
<dbReference type="AlphaFoldDB" id="A0A1M6WH97"/>
<evidence type="ECO:0000256" key="2">
    <source>
        <dbReference type="PROSITE-ProRule" id="PRU00169"/>
    </source>
</evidence>
<gene>
    <name evidence="4" type="ORF">SAMN05444171_2348</name>
</gene>
<evidence type="ECO:0000313" key="4">
    <source>
        <dbReference type="EMBL" id="SEC82613.1"/>
    </source>
</evidence>
<keyword evidence="1 2" id="KW-0597">Phosphoprotein</keyword>
<dbReference type="Gene3D" id="3.40.50.2300">
    <property type="match status" value="1"/>
</dbReference>
<feature type="domain" description="Response regulatory" evidence="3">
    <location>
        <begin position="27"/>
        <end position="141"/>
    </location>
</feature>
<dbReference type="InterPro" id="IPR050595">
    <property type="entry name" value="Bact_response_regulator"/>
</dbReference>
<protein>
    <submittedName>
        <fullName evidence="4">Response regulator receiver domain-containing protein</fullName>
    </submittedName>
</protein>
<dbReference type="GO" id="GO:0000160">
    <property type="term" value="P:phosphorelay signal transduction system"/>
    <property type="evidence" value="ECO:0007669"/>
    <property type="project" value="InterPro"/>
</dbReference>
<reference evidence="4 5" key="1">
    <citation type="submission" date="2016-10" db="EMBL/GenBank/DDBJ databases">
        <authorList>
            <person name="de Groot N.N."/>
        </authorList>
    </citation>
    <scope>NUCLEOTIDE SEQUENCE [LARGE SCALE GENOMIC DNA]</scope>
    <source>
        <strain evidence="4 5">GAS522</strain>
    </source>
</reference>
<dbReference type="InterPro" id="IPR011006">
    <property type="entry name" value="CheY-like_superfamily"/>
</dbReference>
<evidence type="ECO:0000313" key="5">
    <source>
        <dbReference type="Proteomes" id="UP000183208"/>
    </source>
</evidence>
<dbReference type="SUPFAM" id="SSF52172">
    <property type="entry name" value="CheY-like"/>
    <property type="match status" value="1"/>
</dbReference>
<dbReference type="InterPro" id="IPR001789">
    <property type="entry name" value="Sig_transdc_resp-reg_receiver"/>
</dbReference>
<organism evidence="4 5">
    <name type="scientific">Bradyrhizobium lablabi</name>
    <dbReference type="NCBI Taxonomy" id="722472"/>
    <lineage>
        <taxon>Bacteria</taxon>
        <taxon>Pseudomonadati</taxon>
        <taxon>Pseudomonadota</taxon>
        <taxon>Alphaproteobacteria</taxon>
        <taxon>Hyphomicrobiales</taxon>
        <taxon>Nitrobacteraceae</taxon>
        <taxon>Bradyrhizobium</taxon>
    </lineage>
</organism>
<accession>A0A1M6WH97</accession>